<proteinExistence type="predicted"/>
<keyword evidence="2" id="KW-1185">Reference proteome</keyword>
<reference evidence="1 2" key="1">
    <citation type="submission" date="2021-03" db="EMBL/GenBank/DDBJ databases">
        <title>Mucilaginibacter strains isolated from gold and copper mining confer multi heavy-metal resistance.</title>
        <authorList>
            <person name="Li Y."/>
        </authorList>
    </citation>
    <scope>NUCLEOTIDE SEQUENCE [LARGE SCALE GENOMIC DNA]</scope>
    <source>
        <strain evidence="1 2">P2-4</strain>
    </source>
</reference>
<evidence type="ECO:0000313" key="1">
    <source>
        <dbReference type="EMBL" id="QTE51301.1"/>
    </source>
</evidence>
<gene>
    <name evidence="1" type="ORF">J3L21_04835</name>
</gene>
<dbReference type="Proteomes" id="UP000663940">
    <property type="component" value="Chromosome"/>
</dbReference>
<evidence type="ECO:0000313" key="2">
    <source>
        <dbReference type="Proteomes" id="UP000663940"/>
    </source>
</evidence>
<protein>
    <submittedName>
        <fullName evidence="1">Uncharacterized protein</fullName>
    </submittedName>
</protein>
<dbReference type="EMBL" id="CP071880">
    <property type="protein sequence ID" value="QTE51301.1"/>
    <property type="molecule type" value="Genomic_DNA"/>
</dbReference>
<accession>A0ABX7UIP1</accession>
<name>A0ABX7UIP1_9SPHI</name>
<sequence>MNTNEQMIAEMEEHLCAAQGLMGPEFLLKIEQAALLATDTINNGKKLLLFR</sequence>
<dbReference type="RefSeq" id="WP_167516253.1">
    <property type="nucleotide sequence ID" value="NZ_CP043450.1"/>
</dbReference>
<organism evidence="1 2">
    <name type="scientific">Mucilaginibacter rubeus</name>
    <dbReference type="NCBI Taxonomy" id="2027860"/>
    <lineage>
        <taxon>Bacteria</taxon>
        <taxon>Pseudomonadati</taxon>
        <taxon>Bacteroidota</taxon>
        <taxon>Sphingobacteriia</taxon>
        <taxon>Sphingobacteriales</taxon>
        <taxon>Sphingobacteriaceae</taxon>
        <taxon>Mucilaginibacter</taxon>
    </lineage>
</organism>